<evidence type="ECO:0000256" key="1">
    <source>
        <dbReference type="SAM" id="MobiDB-lite"/>
    </source>
</evidence>
<evidence type="ECO:0000313" key="2">
    <source>
        <dbReference type="EMBL" id="QHU06294.1"/>
    </source>
</evidence>
<dbReference type="EMBL" id="MN740431">
    <property type="protein sequence ID" value="QHU06294.1"/>
    <property type="molecule type" value="Genomic_DNA"/>
</dbReference>
<name>A0A6C0JRG9_9ZZZZ</name>
<reference evidence="2" key="1">
    <citation type="journal article" date="2020" name="Nature">
        <title>Giant virus diversity and host interactions through global metagenomics.</title>
        <authorList>
            <person name="Schulz F."/>
            <person name="Roux S."/>
            <person name="Paez-Espino D."/>
            <person name="Jungbluth S."/>
            <person name="Walsh D.A."/>
            <person name="Denef V.J."/>
            <person name="McMahon K.D."/>
            <person name="Konstantinidis K.T."/>
            <person name="Eloe-Fadrosh E.A."/>
            <person name="Kyrpides N.C."/>
            <person name="Woyke T."/>
        </authorList>
    </citation>
    <scope>NUCLEOTIDE SEQUENCE</scope>
    <source>
        <strain evidence="2">GVMAG-M-3300027747-57</strain>
    </source>
</reference>
<dbReference type="AlphaFoldDB" id="A0A6C0JRG9"/>
<feature type="compositionally biased region" description="Basic residues" evidence="1">
    <location>
        <begin position="104"/>
        <end position="117"/>
    </location>
</feature>
<protein>
    <submittedName>
        <fullName evidence="2">Uncharacterized protein</fullName>
    </submittedName>
</protein>
<sequence>MQNIVESIEFMKDANNTIIAANFPMREYFKRENNNSMLLGGSIQNDSNRFAELGIPIGLYLEPNRVINQIKSKQNSNSIMDDDMFEKLLNMVSTTKSCSGTKKCSIKKTEKTKKNRK</sequence>
<organism evidence="2">
    <name type="scientific">viral metagenome</name>
    <dbReference type="NCBI Taxonomy" id="1070528"/>
    <lineage>
        <taxon>unclassified sequences</taxon>
        <taxon>metagenomes</taxon>
        <taxon>organismal metagenomes</taxon>
    </lineage>
</organism>
<feature type="region of interest" description="Disordered" evidence="1">
    <location>
        <begin position="98"/>
        <end position="117"/>
    </location>
</feature>
<proteinExistence type="predicted"/>
<accession>A0A6C0JRG9</accession>